<dbReference type="EMBL" id="JACCAA010000001">
    <property type="protein sequence ID" value="NYG57394.1"/>
    <property type="molecule type" value="Genomic_DNA"/>
</dbReference>
<feature type="transmembrane region" description="Helical" evidence="1">
    <location>
        <begin position="190"/>
        <end position="209"/>
    </location>
</feature>
<dbReference type="RefSeq" id="WP_179500676.1">
    <property type="nucleotide sequence ID" value="NZ_JACCAA010000001.1"/>
</dbReference>
<dbReference type="AlphaFoldDB" id="A0A7Y9RY26"/>
<keyword evidence="3" id="KW-1185">Reference proteome</keyword>
<feature type="transmembrane region" description="Helical" evidence="1">
    <location>
        <begin position="159"/>
        <end position="178"/>
    </location>
</feature>
<sequence length="219" mass="23007">MRHERTVRLLAASTLAAVVAFLVLDVIASAVAADGYSMKRDYVSSLAADGSSVAALGSLCLAAFALAHLLAGILMLAAWRTKIAGAFLVLAGVLFGLVVLFRADCHHGEAGCGTGQRSGLISLEAGMHGVVAGTLAAVMFFTMLVAVVSAFFERGPDRVAGFLALPFFWASFTGIGMMNKSEAIGAWERLWLGASVGWLVVLAMAALLAQRRRRRPAPR</sequence>
<dbReference type="InterPro" id="IPR009339">
    <property type="entry name" value="DUF998"/>
</dbReference>
<name>A0A7Y9RY26_9ACTN</name>
<reference evidence="2 3" key="1">
    <citation type="submission" date="2020-07" db="EMBL/GenBank/DDBJ databases">
        <title>Sequencing the genomes of 1000 actinobacteria strains.</title>
        <authorList>
            <person name="Klenk H.-P."/>
        </authorList>
    </citation>
    <scope>NUCLEOTIDE SEQUENCE [LARGE SCALE GENOMIC DNA]</scope>
    <source>
        <strain evidence="2 3">DSM 23819</strain>
    </source>
</reference>
<evidence type="ECO:0008006" key="4">
    <source>
        <dbReference type="Google" id="ProtNLM"/>
    </source>
</evidence>
<feature type="transmembrane region" description="Helical" evidence="1">
    <location>
        <begin position="56"/>
        <end position="76"/>
    </location>
</feature>
<feature type="transmembrane region" description="Helical" evidence="1">
    <location>
        <begin position="83"/>
        <end position="101"/>
    </location>
</feature>
<evidence type="ECO:0000256" key="1">
    <source>
        <dbReference type="SAM" id="Phobius"/>
    </source>
</evidence>
<proteinExistence type="predicted"/>
<feature type="transmembrane region" description="Helical" evidence="1">
    <location>
        <begin position="130"/>
        <end position="152"/>
    </location>
</feature>
<evidence type="ECO:0000313" key="2">
    <source>
        <dbReference type="EMBL" id="NYG57394.1"/>
    </source>
</evidence>
<protein>
    <recommendedName>
        <fullName evidence="4">DUF998 domain-containing protein</fullName>
    </recommendedName>
</protein>
<keyword evidence="1" id="KW-0472">Membrane</keyword>
<keyword evidence="1" id="KW-0812">Transmembrane</keyword>
<dbReference type="Pfam" id="PF06197">
    <property type="entry name" value="DUF998"/>
    <property type="match status" value="1"/>
</dbReference>
<keyword evidence="1" id="KW-1133">Transmembrane helix</keyword>
<gene>
    <name evidence="2" type="ORF">BJ980_000317</name>
</gene>
<organism evidence="2 3">
    <name type="scientific">Nocardioides daedukensis</name>
    <dbReference type="NCBI Taxonomy" id="634462"/>
    <lineage>
        <taxon>Bacteria</taxon>
        <taxon>Bacillati</taxon>
        <taxon>Actinomycetota</taxon>
        <taxon>Actinomycetes</taxon>
        <taxon>Propionibacteriales</taxon>
        <taxon>Nocardioidaceae</taxon>
        <taxon>Nocardioides</taxon>
    </lineage>
</organism>
<comment type="caution">
    <text evidence="2">The sequence shown here is derived from an EMBL/GenBank/DDBJ whole genome shotgun (WGS) entry which is preliminary data.</text>
</comment>
<dbReference type="Proteomes" id="UP000540656">
    <property type="component" value="Unassembled WGS sequence"/>
</dbReference>
<evidence type="ECO:0000313" key="3">
    <source>
        <dbReference type="Proteomes" id="UP000540656"/>
    </source>
</evidence>
<accession>A0A7Y9RY26</accession>